<keyword evidence="2" id="KW-1185">Reference proteome</keyword>
<comment type="caution">
    <text evidence="1">The sequence shown here is derived from an EMBL/GenBank/DDBJ whole genome shotgun (WGS) entry which is preliminary data.</text>
</comment>
<evidence type="ECO:0000313" key="1">
    <source>
        <dbReference type="EMBL" id="CAH2259718.1"/>
    </source>
</evidence>
<dbReference type="EMBL" id="CAKXAJ010026153">
    <property type="protein sequence ID" value="CAH2259718.1"/>
    <property type="molecule type" value="Genomic_DNA"/>
</dbReference>
<sequence>MKVVGNGIVSISGYGESLACKMLHVHEIRRSLEEPKLPHNLANFNAEVVVEDIARRAIKVSICWSDEKRSVINRLLTRRIDDSEREILTTDRPSVDMITIDKNVEIVTNHLKPSYYKLTFESVSLAQTKACVGTSYP</sequence>
<name>A0A8S4SEQ1_9NEOP</name>
<proteinExistence type="predicted"/>
<gene>
    <name evidence="1" type="primary">jg24309</name>
    <name evidence="1" type="ORF">PAEG_LOCUS23629</name>
</gene>
<dbReference type="Proteomes" id="UP000838756">
    <property type="component" value="Unassembled WGS sequence"/>
</dbReference>
<dbReference type="AlphaFoldDB" id="A0A8S4SEQ1"/>
<accession>A0A8S4SEQ1</accession>
<evidence type="ECO:0000313" key="2">
    <source>
        <dbReference type="Proteomes" id="UP000838756"/>
    </source>
</evidence>
<protein>
    <submittedName>
        <fullName evidence="1">Jg24309 protein</fullName>
    </submittedName>
</protein>
<organism evidence="1 2">
    <name type="scientific">Pararge aegeria aegeria</name>
    <dbReference type="NCBI Taxonomy" id="348720"/>
    <lineage>
        <taxon>Eukaryota</taxon>
        <taxon>Metazoa</taxon>
        <taxon>Ecdysozoa</taxon>
        <taxon>Arthropoda</taxon>
        <taxon>Hexapoda</taxon>
        <taxon>Insecta</taxon>
        <taxon>Pterygota</taxon>
        <taxon>Neoptera</taxon>
        <taxon>Endopterygota</taxon>
        <taxon>Lepidoptera</taxon>
        <taxon>Glossata</taxon>
        <taxon>Ditrysia</taxon>
        <taxon>Papilionoidea</taxon>
        <taxon>Nymphalidae</taxon>
        <taxon>Satyrinae</taxon>
        <taxon>Satyrini</taxon>
        <taxon>Parargina</taxon>
        <taxon>Pararge</taxon>
    </lineage>
</organism>
<reference evidence="1" key="1">
    <citation type="submission" date="2022-03" db="EMBL/GenBank/DDBJ databases">
        <authorList>
            <person name="Lindestad O."/>
        </authorList>
    </citation>
    <scope>NUCLEOTIDE SEQUENCE</scope>
</reference>